<dbReference type="PANTHER" id="PTHR42934:SF3">
    <property type="entry name" value="D-LACTATE DEHYDROGENASE"/>
    <property type="match status" value="1"/>
</dbReference>
<sequence>MGVLVAAPEVRIPARDAVERALVDLERRLGPSKVDTSETALLNYGQDESEAIGRKPDAVVLADGRDDIAAVLAIAEKHGVPVTPRAGGTGRTGGAVPVAGGIVLATHAMSKILEINRQDLLAVVQPGVVTADLHAAVEAEGMFYPPDPNSLKTCMIGGNVAENAGGPRAFKYGVTREYVLGLEACLMGGRVVRTGKRTIKGVTGYDVTALLVGSEGTLGVFSEITLKLVPRPQEVATVLALFEDVRDAADAVRRIIAGGLVPRCLELMDGMTLGAIRKQGVAVDPRAQAMLLIEVDGGAGTLDPIVERLGEALTEGGHALDVVAAQDAAQRARLWEARRMLSPATRKLAKYKLSEDVVVPRSRLVDLLTEVDRIGERTGVMHLTYGHAGDGNLHVNFLWNDDSERPAIDRAIGALMRATVDLGGTLSGEHGIGVLKAAYLPLEQSSELIALQQDLKRVFDPSGLLNPGKIFPTGHAAC</sequence>
<dbReference type="STRING" id="1391654.AKJ09_00991"/>
<evidence type="ECO:0000313" key="6">
    <source>
        <dbReference type="EMBL" id="AKU94327.1"/>
    </source>
</evidence>
<feature type="domain" description="FAD-binding PCMH-type" evidence="5">
    <location>
        <begin position="52"/>
        <end position="231"/>
    </location>
</feature>
<dbReference type="InterPro" id="IPR016171">
    <property type="entry name" value="Vanillyl_alc_oxidase_C-sub2"/>
</dbReference>
<dbReference type="RefSeq" id="WP_146645941.1">
    <property type="nucleotide sequence ID" value="NZ_CP012333.1"/>
</dbReference>
<protein>
    <submittedName>
        <fullName evidence="6">Glycolate dehydrogenase</fullName>
    </submittedName>
</protein>
<dbReference type="OrthoDB" id="9811557at2"/>
<dbReference type="FunFam" id="1.10.45.10:FF:000001">
    <property type="entry name" value="D-lactate dehydrogenase mitochondrial"/>
    <property type="match status" value="1"/>
</dbReference>
<dbReference type="InterPro" id="IPR016164">
    <property type="entry name" value="FAD-linked_Oxase-like_C"/>
</dbReference>
<reference evidence="6 7" key="1">
    <citation type="submission" date="2015-08" db="EMBL/GenBank/DDBJ databases">
        <authorList>
            <person name="Babu N.S."/>
            <person name="Beckwith C.J."/>
            <person name="Beseler K.G."/>
            <person name="Brison A."/>
            <person name="Carone J.V."/>
            <person name="Caskin T.P."/>
            <person name="Diamond M."/>
            <person name="Durham M.E."/>
            <person name="Foxe J.M."/>
            <person name="Go M."/>
            <person name="Henderson B.A."/>
            <person name="Jones I.B."/>
            <person name="McGettigan J.A."/>
            <person name="Micheletti S.J."/>
            <person name="Nasrallah M.E."/>
            <person name="Ortiz D."/>
            <person name="Piller C.R."/>
            <person name="Privatt S.R."/>
            <person name="Schneider S.L."/>
            <person name="Sharp S."/>
            <person name="Smith T.C."/>
            <person name="Stanton J.D."/>
            <person name="Ullery H.E."/>
            <person name="Wilson R.J."/>
            <person name="Serrano M.G."/>
            <person name="Buck G."/>
            <person name="Lee V."/>
            <person name="Wang Y."/>
            <person name="Carvalho R."/>
            <person name="Voegtly L."/>
            <person name="Shi R."/>
            <person name="Duckworth R."/>
            <person name="Johnson A."/>
            <person name="Loviza R."/>
            <person name="Walstead R."/>
            <person name="Shah Z."/>
            <person name="Kiflezghi M."/>
            <person name="Wade K."/>
            <person name="Ball S.L."/>
            <person name="Bradley K.W."/>
            <person name="Asai D.J."/>
            <person name="Bowman C.A."/>
            <person name="Russell D.A."/>
            <person name="Pope W.H."/>
            <person name="Jacobs-Sera D."/>
            <person name="Hendrix R.W."/>
            <person name="Hatfull G.F."/>
        </authorList>
    </citation>
    <scope>NUCLEOTIDE SEQUENCE [LARGE SCALE GENOMIC DNA]</scope>
    <source>
        <strain evidence="6 7">DSM 27648</strain>
    </source>
</reference>
<evidence type="ECO:0000256" key="1">
    <source>
        <dbReference type="ARBA" id="ARBA00001974"/>
    </source>
</evidence>
<evidence type="ECO:0000256" key="4">
    <source>
        <dbReference type="ARBA" id="ARBA00023002"/>
    </source>
</evidence>
<evidence type="ECO:0000256" key="3">
    <source>
        <dbReference type="ARBA" id="ARBA00022827"/>
    </source>
</evidence>
<evidence type="ECO:0000313" key="7">
    <source>
        <dbReference type="Proteomes" id="UP000064967"/>
    </source>
</evidence>
<dbReference type="Proteomes" id="UP000064967">
    <property type="component" value="Chromosome"/>
</dbReference>
<dbReference type="InterPro" id="IPR004113">
    <property type="entry name" value="FAD-bd_oxidored_4_C"/>
</dbReference>
<accession>A0A0K1PLD2</accession>
<dbReference type="Gene3D" id="3.30.70.2740">
    <property type="match status" value="1"/>
</dbReference>
<dbReference type="SUPFAM" id="SSF55103">
    <property type="entry name" value="FAD-linked oxidases, C-terminal domain"/>
    <property type="match status" value="1"/>
</dbReference>
<keyword evidence="7" id="KW-1185">Reference proteome</keyword>
<dbReference type="SUPFAM" id="SSF56176">
    <property type="entry name" value="FAD-binding/transporter-associated domain-like"/>
    <property type="match status" value="1"/>
</dbReference>
<keyword evidence="3" id="KW-0274">FAD</keyword>
<evidence type="ECO:0000256" key="2">
    <source>
        <dbReference type="ARBA" id="ARBA00022630"/>
    </source>
</evidence>
<dbReference type="PANTHER" id="PTHR42934">
    <property type="entry name" value="GLYCOLATE OXIDASE SUBUNIT GLCD"/>
    <property type="match status" value="1"/>
</dbReference>
<dbReference type="Gene3D" id="3.30.43.10">
    <property type="entry name" value="Uridine Diphospho-n-acetylenolpyruvylglucosamine Reductase, domain 2"/>
    <property type="match status" value="1"/>
</dbReference>
<dbReference type="InterPro" id="IPR006094">
    <property type="entry name" value="Oxid_FAD_bind_N"/>
</dbReference>
<dbReference type="GO" id="GO:0016491">
    <property type="term" value="F:oxidoreductase activity"/>
    <property type="evidence" value="ECO:0007669"/>
    <property type="project" value="UniProtKB-KW"/>
</dbReference>
<keyword evidence="4" id="KW-0560">Oxidoreductase</keyword>
<organism evidence="6 7">
    <name type="scientific">Labilithrix luteola</name>
    <dbReference type="NCBI Taxonomy" id="1391654"/>
    <lineage>
        <taxon>Bacteria</taxon>
        <taxon>Pseudomonadati</taxon>
        <taxon>Myxococcota</taxon>
        <taxon>Polyangia</taxon>
        <taxon>Polyangiales</taxon>
        <taxon>Labilitrichaceae</taxon>
        <taxon>Labilithrix</taxon>
    </lineage>
</organism>
<dbReference type="InterPro" id="IPR016167">
    <property type="entry name" value="FAD-bd_PCMH_sub1"/>
</dbReference>
<name>A0A0K1PLD2_9BACT</name>
<dbReference type="Gene3D" id="1.10.45.10">
    <property type="entry name" value="Vanillyl-alcohol Oxidase, Chain A, domain 4"/>
    <property type="match status" value="1"/>
</dbReference>
<dbReference type="KEGG" id="llu:AKJ09_00991"/>
<dbReference type="Gene3D" id="3.30.70.2190">
    <property type="match status" value="1"/>
</dbReference>
<dbReference type="InterPro" id="IPR016169">
    <property type="entry name" value="FAD-bd_PCMH_sub2"/>
</dbReference>
<comment type="cofactor">
    <cofactor evidence="1">
        <name>FAD</name>
        <dbReference type="ChEBI" id="CHEBI:57692"/>
    </cofactor>
</comment>
<dbReference type="InterPro" id="IPR016166">
    <property type="entry name" value="FAD-bd_PCMH"/>
</dbReference>
<dbReference type="GO" id="GO:0071949">
    <property type="term" value="F:FAD binding"/>
    <property type="evidence" value="ECO:0007669"/>
    <property type="project" value="InterPro"/>
</dbReference>
<gene>
    <name evidence="6" type="ORF">AKJ09_00991</name>
</gene>
<keyword evidence="2" id="KW-0285">Flavoprotein</keyword>
<dbReference type="AlphaFoldDB" id="A0A0K1PLD2"/>
<dbReference type="PROSITE" id="PS51387">
    <property type="entry name" value="FAD_PCMH"/>
    <property type="match status" value="1"/>
</dbReference>
<dbReference type="Gene3D" id="3.30.465.10">
    <property type="match status" value="1"/>
</dbReference>
<evidence type="ECO:0000259" key="5">
    <source>
        <dbReference type="PROSITE" id="PS51387"/>
    </source>
</evidence>
<dbReference type="EMBL" id="CP012333">
    <property type="protein sequence ID" value="AKU94327.1"/>
    <property type="molecule type" value="Genomic_DNA"/>
</dbReference>
<dbReference type="Pfam" id="PF01565">
    <property type="entry name" value="FAD_binding_4"/>
    <property type="match status" value="1"/>
</dbReference>
<dbReference type="InterPro" id="IPR051914">
    <property type="entry name" value="FAD-linked_OxidoTrans_Type4"/>
</dbReference>
<dbReference type="Pfam" id="PF02913">
    <property type="entry name" value="FAD-oxidase_C"/>
    <property type="match status" value="1"/>
</dbReference>
<dbReference type="InterPro" id="IPR036318">
    <property type="entry name" value="FAD-bd_PCMH-like_sf"/>
</dbReference>
<proteinExistence type="predicted"/>